<dbReference type="PANTHER" id="PTHR30563">
    <property type="entry name" value="DNA RECOMBINATION PROTEIN RMUC"/>
    <property type="match status" value="1"/>
</dbReference>
<comment type="function">
    <text evidence="1">Involved in DNA recombination.</text>
</comment>
<dbReference type="InterPro" id="IPR003798">
    <property type="entry name" value="DNA_recombination_RmuC"/>
</dbReference>
<name>A0AA90SNM6_9ACTN</name>
<evidence type="ECO:0000313" key="6">
    <source>
        <dbReference type="EMBL" id="MDP0400402.1"/>
    </source>
</evidence>
<proteinExistence type="inferred from homology"/>
<evidence type="ECO:0000313" key="7">
    <source>
        <dbReference type="Proteomes" id="UP001178281"/>
    </source>
</evidence>
<evidence type="ECO:0000256" key="3">
    <source>
        <dbReference type="ARBA" id="ARBA00023054"/>
    </source>
</evidence>
<dbReference type="EMBL" id="JAUTIX010000009">
    <property type="protein sequence ID" value="MDP0400402.1"/>
    <property type="molecule type" value="Genomic_DNA"/>
</dbReference>
<keyword evidence="3" id="KW-0175">Coiled coil</keyword>
<reference evidence="6" key="1">
    <citation type="submission" date="2023-08" db="EMBL/GenBank/DDBJ databases">
        <title>The draft genome of Tsukamurella strandjordii strain 050030.</title>
        <authorList>
            <person name="Zhao F."/>
            <person name="Feng Y."/>
            <person name="Zong Z."/>
        </authorList>
    </citation>
    <scope>NUCLEOTIDE SEQUENCE</scope>
    <source>
        <strain evidence="6">050030</strain>
    </source>
</reference>
<keyword evidence="4" id="KW-0233">DNA recombination</keyword>
<comment type="caution">
    <text evidence="6">The sequence shown here is derived from an EMBL/GenBank/DDBJ whole genome shotgun (WGS) entry which is preliminary data.</text>
</comment>
<evidence type="ECO:0000256" key="4">
    <source>
        <dbReference type="ARBA" id="ARBA00023172"/>
    </source>
</evidence>
<dbReference type="Proteomes" id="UP001178281">
    <property type="component" value="Unassembled WGS sequence"/>
</dbReference>
<dbReference type="PANTHER" id="PTHR30563:SF0">
    <property type="entry name" value="DNA RECOMBINATION PROTEIN RMUC"/>
    <property type="match status" value="1"/>
</dbReference>
<protein>
    <submittedName>
        <fullName evidence="6">DNA recombination protein RmuC</fullName>
    </submittedName>
</protein>
<sequence length="362" mass="38380">MDLTCLLVAILALLVGLAAGVILARYLPARTAPGAGGPSASPEALAGPVGVLLAPLRQTLDALGHEFAVAERSRVAAFAGLREQIGTVARTSEALRAETATLRSAMKSSTVRGRWGELQLERVVELAGLSRHCNFSTQVAGAVGGERVRPDLVVHLAGGRDLVVDAKVPLDAYLQVLEAPPSEHPALLADHARRFRSHVVQLSGKRYWDAVGSPELVVMFVPAEAFLDAALQADPDLLEFALDRNVVLATPTTLIAMLRAVALAWRQHALGEDAERIHALGRELSERLDVLNNHFSSLGSALTRAVDAFNTTVGSYNARVGVTARRLADLASMPDGARDDHPGLDAAPRAVPHGAHSRISQL</sequence>
<keyword evidence="7" id="KW-1185">Reference proteome</keyword>
<feature type="region of interest" description="Disordered" evidence="5">
    <location>
        <begin position="333"/>
        <end position="362"/>
    </location>
</feature>
<accession>A0AA90SNM6</accession>
<evidence type="ECO:0000256" key="5">
    <source>
        <dbReference type="SAM" id="MobiDB-lite"/>
    </source>
</evidence>
<comment type="similarity">
    <text evidence="2">Belongs to the RmuC family.</text>
</comment>
<gene>
    <name evidence="6" type="ORF">Q7X28_20990</name>
</gene>
<dbReference type="RefSeq" id="WP_305112801.1">
    <property type="nucleotide sequence ID" value="NZ_JAUTIX010000009.1"/>
</dbReference>
<evidence type="ECO:0000256" key="2">
    <source>
        <dbReference type="ARBA" id="ARBA00009840"/>
    </source>
</evidence>
<organism evidence="6 7">
    <name type="scientific">Tsukamurella strandjordii</name>
    <dbReference type="NCBI Taxonomy" id="147577"/>
    <lineage>
        <taxon>Bacteria</taxon>
        <taxon>Bacillati</taxon>
        <taxon>Actinomycetota</taxon>
        <taxon>Actinomycetes</taxon>
        <taxon>Mycobacteriales</taxon>
        <taxon>Tsukamurellaceae</taxon>
        <taxon>Tsukamurella</taxon>
    </lineage>
</organism>
<evidence type="ECO:0000256" key="1">
    <source>
        <dbReference type="ARBA" id="ARBA00003416"/>
    </source>
</evidence>
<dbReference type="AlphaFoldDB" id="A0AA90SNM6"/>
<dbReference type="Pfam" id="PF02646">
    <property type="entry name" value="RmuC"/>
    <property type="match status" value="1"/>
</dbReference>
<dbReference type="GO" id="GO:0006310">
    <property type="term" value="P:DNA recombination"/>
    <property type="evidence" value="ECO:0007669"/>
    <property type="project" value="UniProtKB-KW"/>
</dbReference>